<proteinExistence type="predicted"/>
<organism evidence="2 3">
    <name type="scientific">Zhouia amylolytica</name>
    <dbReference type="NCBI Taxonomy" id="376730"/>
    <lineage>
        <taxon>Bacteria</taxon>
        <taxon>Pseudomonadati</taxon>
        <taxon>Bacteroidota</taxon>
        <taxon>Flavobacteriia</taxon>
        <taxon>Flavobacteriales</taxon>
        <taxon>Flavobacteriaceae</taxon>
        <taxon>Zhouia</taxon>
    </lineage>
</organism>
<reference evidence="2 3" key="1">
    <citation type="submission" date="2016-10" db="EMBL/GenBank/DDBJ databases">
        <authorList>
            <person name="de Groot N.N."/>
        </authorList>
    </citation>
    <scope>NUCLEOTIDE SEQUENCE [LARGE SCALE GENOMIC DNA]</scope>
    <source>
        <strain evidence="2 3">CGMCC 1.6114</strain>
    </source>
</reference>
<evidence type="ECO:0000313" key="2">
    <source>
        <dbReference type="EMBL" id="SFT12652.1"/>
    </source>
</evidence>
<evidence type="ECO:0000259" key="1">
    <source>
        <dbReference type="PROSITE" id="PS51352"/>
    </source>
</evidence>
<dbReference type="InterPro" id="IPR036249">
    <property type="entry name" value="Thioredoxin-like_sf"/>
</dbReference>
<feature type="domain" description="Thioredoxin" evidence="1">
    <location>
        <begin position="8"/>
        <end position="137"/>
    </location>
</feature>
<dbReference type="GO" id="GO:0045454">
    <property type="term" value="P:cell redox homeostasis"/>
    <property type="evidence" value="ECO:0007669"/>
    <property type="project" value="TreeGrafter"/>
</dbReference>
<dbReference type="Gene3D" id="3.40.30.10">
    <property type="entry name" value="Glutaredoxin"/>
    <property type="match status" value="1"/>
</dbReference>
<dbReference type="RefSeq" id="WP_074979975.1">
    <property type="nucleotide sequence ID" value="NZ_FPAG01000009.1"/>
</dbReference>
<dbReference type="SUPFAM" id="SSF52833">
    <property type="entry name" value="Thioredoxin-like"/>
    <property type="match status" value="1"/>
</dbReference>
<dbReference type="PANTHER" id="PTHR32234:SF0">
    <property type="entry name" value="THIOL:DISULFIDE INTERCHANGE PROTEIN DSBD"/>
    <property type="match status" value="1"/>
</dbReference>
<dbReference type="InterPro" id="IPR013766">
    <property type="entry name" value="Thioredoxin_domain"/>
</dbReference>
<sequence length="443" mass="51069">MINRKTIFYILLLLPVLAVAQGIHFEKGNFQQAFNKAKKENKILFVDGYADWCAPCKKMAKTVFMEEEVGAYFNEHFVSFKLDIEKGNGPKLKEKYGINGLPGYVFIDANDEVVYRSSRAMPADEFMNEAKLAVASANDPNSLGRLSELYIKNKDDEALISKYLDKLLEVKTEENYSDVLEHFLSVQKSIPDSSKTMVRLLANHYKQIIIGGRADRIIEGNIKTKAWKKYVRKDIREVYQKIPREMIGTTIAYAILKRDTSYLELALEHAKDVGLASNAEQKKRTYTYYYYNTGQGEKYKSLVHDDIVEYVASIDKEHLRNFYIDWLEKRAAGDPDALRLIRPNSVRYSEDIYRMVKDYVAFVNTEEEKKEVLSWMEVAYYIRPESARNTSNYANILYLIGDKSQAIELKEAALKLGEKEKLKRLSTIKTDLDLMKAGETITL</sequence>
<name>A0A1I6VG15_9FLAO</name>
<dbReference type="Proteomes" id="UP000183209">
    <property type="component" value="Unassembled WGS sequence"/>
</dbReference>
<accession>A0A1I6VG15</accession>
<dbReference type="PROSITE" id="PS51352">
    <property type="entry name" value="THIOREDOXIN_2"/>
    <property type="match status" value="1"/>
</dbReference>
<gene>
    <name evidence="2" type="ORF">SAMN04487906_3100</name>
</gene>
<protein>
    <submittedName>
        <fullName evidence="2">Thioredoxin-like</fullName>
    </submittedName>
</protein>
<dbReference type="PANTHER" id="PTHR32234">
    <property type="entry name" value="THIOL:DISULFIDE INTERCHANGE PROTEIN DSBD"/>
    <property type="match status" value="1"/>
</dbReference>
<dbReference type="AlphaFoldDB" id="A0A1I6VG15"/>
<dbReference type="GO" id="GO:0015035">
    <property type="term" value="F:protein-disulfide reductase activity"/>
    <property type="evidence" value="ECO:0007669"/>
    <property type="project" value="TreeGrafter"/>
</dbReference>
<evidence type="ECO:0000313" key="3">
    <source>
        <dbReference type="Proteomes" id="UP000183209"/>
    </source>
</evidence>
<dbReference type="Pfam" id="PF13899">
    <property type="entry name" value="Thioredoxin_7"/>
    <property type="match status" value="1"/>
</dbReference>
<dbReference type="EMBL" id="FPAG01000009">
    <property type="protein sequence ID" value="SFT12652.1"/>
    <property type="molecule type" value="Genomic_DNA"/>
</dbReference>